<dbReference type="AlphaFoldDB" id="A0A7G9FUJ9"/>
<keyword evidence="3" id="KW-1185">Reference proteome</keyword>
<gene>
    <name evidence="2" type="ORF">H9Q77_14360</name>
</gene>
<dbReference type="PROSITE" id="PS51257">
    <property type="entry name" value="PROKAR_LIPOPROTEIN"/>
    <property type="match status" value="1"/>
</dbReference>
<organism evidence="2 3">
    <name type="scientific">Simiaoa sunii</name>
    <dbReference type="NCBI Taxonomy" id="2763672"/>
    <lineage>
        <taxon>Bacteria</taxon>
        <taxon>Bacillati</taxon>
        <taxon>Bacillota</taxon>
        <taxon>Clostridia</taxon>
        <taxon>Lachnospirales</taxon>
        <taxon>Lachnospiraceae</taxon>
        <taxon>Simiaoa</taxon>
    </lineage>
</organism>
<evidence type="ECO:0000313" key="3">
    <source>
        <dbReference type="Proteomes" id="UP000515981"/>
    </source>
</evidence>
<dbReference type="KEGG" id="ssun:H9Q77_14360"/>
<evidence type="ECO:0000313" key="2">
    <source>
        <dbReference type="EMBL" id="QNM02231.1"/>
    </source>
</evidence>
<name>A0A7G9FUJ9_9FIRM</name>
<feature type="chain" id="PRO_5039137466" evidence="1">
    <location>
        <begin position="22"/>
        <end position="604"/>
    </location>
</feature>
<dbReference type="Proteomes" id="UP000515981">
    <property type="component" value="Chromosome"/>
</dbReference>
<dbReference type="SUPFAM" id="SSF53850">
    <property type="entry name" value="Periplasmic binding protein-like II"/>
    <property type="match status" value="1"/>
</dbReference>
<reference evidence="2 3" key="1">
    <citation type="submission" date="2020-08" db="EMBL/GenBank/DDBJ databases">
        <authorList>
            <person name="Liu C."/>
            <person name="Sun Q."/>
        </authorList>
    </citation>
    <scope>NUCLEOTIDE SEQUENCE [LARGE SCALE GENOMIC DNA]</scope>
    <source>
        <strain evidence="2 3">NSJ-8</strain>
    </source>
</reference>
<sequence length="604" mass="68789">MKTFKTIALLLVGTVSSLLLMGCGEINTGTKTSAWEKETATIVLEEPKTEIILGDIGGASTLQEAIADFNSKNDRITITIHDYYEENTSDGISRLYDDILTGKGPDIISFSTDEMDVEVLREKGAIENLIPYLEKSDVIGEEDIVDSAYQVLTADGGLYMLPTNFVLYTLITKEKWCSNKENFTFEEALRAVRECEEDPMISRDLFLQEGAICGGYSGETEDNRLEQYIKIAEQLPQQAMFQTNDLLMREGKIPFNLECIGDMQQYLYKKSVWGEDAVYTGFPGAEGKGRIFIFDNCFAINSQSAHKEEAWKFVESYFTEEGQKTIAPNWNFSILQDVLDQQLSDSRKQEYYQTSDGKREKLPILTYEIGGTYENVYAAQDEDIQDVREMINNTKVMQRSDLPFIGITQEEALYYFNGEKSIEETAAAIRNKIDEMPNATNAQIDMDVVINIGDFSVSLYEGEQEILGKLDKMGLLYEKVEDSDNKKYDYYYNVGDGEAQFIQVYFLEKECVRIRISSNETFAHTSRGIYSGNTYSQMVEQYGDSYEKHTYIGKERYTIYRYALGECFHEFGIPGEATGEIYNVDVYVSGQMPIYDYGEEIVED</sequence>
<dbReference type="InterPro" id="IPR006059">
    <property type="entry name" value="SBP"/>
</dbReference>
<dbReference type="RefSeq" id="WP_249325990.1">
    <property type="nucleotide sequence ID" value="NZ_CP060633.1"/>
</dbReference>
<dbReference type="EMBL" id="CP060633">
    <property type="protein sequence ID" value="QNM02231.1"/>
    <property type="molecule type" value="Genomic_DNA"/>
</dbReference>
<dbReference type="Gene3D" id="3.40.190.10">
    <property type="entry name" value="Periplasmic binding protein-like II"/>
    <property type="match status" value="2"/>
</dbReference>
<protein>
    <submittedName>
        <fullName evidence="2">Extracellular solute-binding protein</fullName>
    </submittedName>
</protein>
<keyword evidence="1" id="KW-0732">Signal</keyword>
<evidence type="ECO:0000256" key="1">
    <source>
        <dbReference type="SAM" id="SignalP"/>
    </source>
</evidence>
<accession>A0A7G9FUJ9</accession>
<feature type="signal peptide" evidence="1">
    <location>
        <begin position="1"/>
        <end position="21"/>
    </location>
</feature>
<dbReference type="Pfam" id="PF13416">
    <property type="entry name" value="SBP_bac_8"/>
    <property type="match status" value="1"/>
</dbReference>
<proteinExistence type="predicted"/>